<name>A0A5P0ZTH1_9LACO</name>
<gene>
    <name evidence="2" type="ORF">FHL05_00100</name>
    <name evidence="1" type="ORF">FHL06_04155</name>
</gene>
<dbReference type="Proteomes" id="UP000414364">
    <property type="component" value="Unassembled WGS sequence"/>
</dbReference>
<dbReference type="InterPro" id="IPR012341">
    <property type="entry name" value="6hp_glycosidase-like_sf"/>
</dbReference>
<keyword evidence="3" id="KW-1185">Reference proteome</keyword>
<evidence type="ECO:0000313" key="1">
    <source>
        <dbReference type="EMBL" id="MQS75583.1"/>
    </source>
</evidence>
<sequence length="373" mass="43146">MKRKVLLALSLLFFLLMSGCINRKIDYQIPTSKSQFIHQGNHNRYQSQEKMLREFIENKLVTKKGIYTNFKQQKVSKDSASGHEMLSESSGLWLEYLAYTHQYQKFRQFYQATKETFNQKTQFSYRYDPKTNKLNNVNATLDDLRIIRALQIYADLTNSKSFKKEAAKRFAMLKKNTMSNGKIASFYDVKSKEDSAEGSLSYYDLMTLKYFESVSKKSKKMYRQQLEVVESGYLGDAFPLYANYYDWSDKSYSQDNLNTSESLETILHLSEVKKVKEASLNWLEHQVDNDTLYNSYSVNGGVIDKEHSAGSYALAAMIFSRENNSKMYHRAMGLVLKYQVTDKSSAIYGGIGIGQKNEAYSYNNLMALMASKY</sequence>
<comment type="caution">
    <text evidence="2">The sequence shown here is derived from an EMBL/GenBank/DDBJ whole genome shotgun (WGS) entry which is preliminary data.</text>
</comment>
<dbReference type="SUPFAM" id="SSF48208">
    <property type="entry name" value="Six-hairpin glycosidases"/>
    <property type="match status" value="1"/>
</dbReference>
<organism evidence="2 3">
    <name type="scientific">Companilactobacillus halodurans</name>
    <dbReference type="NCBI Taxonomy" id="2584183"/>
    <lineage>
        <taxon>Bacteria</taxon>
        <taxon>Bacillati</taxon>
        <taxon>Bacillota</taxon>
        <taxon>Bacilli</taxon>
        <taxon>Lactobacillales</taxon>
        <taxon>Lactobacillaceae</taxon>
        <taxon>Companilactobacillus</taxon>
    </lineage>
</organism>
<dbReference type="InterPro" id="IPR008928">
    <property type="entry name" value="6-hairpin_glycosidase_sf"/>
</dbReference>
<dbReference type="OrthoDB" id="1779554at2"/>
<accession>A0A5P0ZTH1</accession>
<dbReference type="EMBL" id="VDFP01000006">
    <property type="protein sequence ID" value="MQS75583.1"/>
    <property type="molecule type" value="Genomic_DNA"/>
</dbReference>
<dbReference type="Gene3D" id="1.50.10.10">
    <property type="match status" value="1"/>
</dbReference>
<evidence type="ECO:0000313" key="3">
    <source>
        <dbReference type="Proteomes" id="UP000371423"/>
    </source>
</evidence>
<dbReference type="AlphaFoldDB" id="A0A5P0ZTH1"/>
<dbReference type="Proteomes" id="UP000371423">
    <property type="component" value="Unassembled WGS sequence"/>
</dbReference>
<dbReference type="GO" id="GO:0005975">
    <property type="term" value="P:carbohydrate metabolic process"/>
    <property type="evidence" value="ECO:0007669"/>
    <property type="project" value="InterPro"/>
</dbReference>
<evidence type="ECO:0000313" key="2">
    <source>
        <dbReference type="EMBL" id="MQS96297.1"/>
    </source>
</evidence>
<evidence type="ECO:0000313" key="4">
    <source>
        <dbReference type="Proteomes" id="UP000414364"/>
    </source>
</evidence>
<evidence type="ECO:0008006" key="5">
    <source>
        <dbReference type="Google" id="ProtNLM"/>
    </source>
</evidence>
<protein>
    <recommendedName>
        <fullName evidence="5">Glycosyl hydrolase family 8</fullName>
    </recommendedName>
</protein>
<reference evidence="3 4" key="1">
    <citation type="journal article" date="2019" name="Syst. Appl. Microbiol.">
        <title>Polyphasic characterization of two novel Lactobacillus spp. isolated from blown salami packages: Description of Lactobacillus halodurans sp. nov. and Lactobacillus salsicarnum sp. nov.</title>
        <authorList>
            <person name="Schuster J.A."/>
            <person name="Klingl A."/>
            <person name="Vogel R.F."/>
            <person name="Ehrmann M.A."/>
        </authorList>
    </citation>
    <scope>NUCLEOTIDE SEQUENCE [LARGE SCALE GENOMIC DNA]</scope>
    <source>
        <strain evidence="2 3">TMW 1.1920</strain>
        <strain evidence="1 4">TMW 1.2172</strain>
    </source>
</reference>
<dbReference type="PROSITE" id="PS51257">
    <property type="entry name" value="PROKAR_LIPOPROTEIN"/>
    <property type="match status" value="1"/>
</dbReference>
<dbReference type="EMBL" id="VDFO01000001">
    <property type="protein sequence ID" value="MQS96297.1"/>
    <property type="molecule type" value="Genomic_DNA"/>
</dbReference>
<dbReference type="RefSeq" id="WP_153384993.1">
    <property type="nucleotide sequence ID" value="NZ_VDFO01000001.1"/>
</dbReference>
<proteinExistence type="predicted"/>